<evidence type="ECO:0000313" key="2">
    <source>
        <dbReference type="EMBL" id="KZS41881.1"/>
    </source>
</evidence>
<keyword evidence="3" id="KW-1185">Reference proteome</keyword>
<protein>
    <submittedName>
        <fullName evidence="2">Uncharacterized protein</fullName>
    </submittedName>
</protein>
<dbReference type="AlphaFoldDB" id="A0A163BXS2"/>
<feature type="region of interest" description="Disordered" evidence="1">
    <location>
        <begin position="174"/>
        <end position="240"/>
    </location>
</feature>
<organism evidence="2 3">
    <name type="scientific">Aquimarina aggregata</name>
    <dbReference type="NCBI Taxonomy" id="1642818"/>
    <lineage>
        <taxon>Bacteria</taxon>
        <taxon>Pseudomonadati</taxon>
        <taxon>Bacteroidota</taxon>
        <taxon>Flavobacteriia</taxon>
        <taxon>Flavobacteriales</taxon>
        <taxon>Flavobacteriaceae</taxon>
        <taxon>Aquimarina</taxon>
    </lineage>
</organism>
<dbReference type="EMBL" id="LQRT01000002">
    <property type="protein sequence ID" value="KZS41881.1"/>
    <property type="molecule type" value="Genomic_DNA"/>
</dbReference>
<dbReference type="STRING" id="1642818.AWE51_00095"/>
<sequence length="450" mass="52058">MHLNKLTMSKTMRLPRHTFDFSKLFMATKSFIDSHNESQIELKSKLNANHRATAEMITRLYAKQLNNALALGDSLEELPGFRTYNSSMATLKGCTVRTIMNHKKRLKSAGFITAEINHGAMGVELLISEDVFSLGKQTQNYDFSESKKSIENIKNRGEVKNFHPLVHVQQEQKNINSSVDNKERRLTTPPDDVTFGTGTKQEHHRNTSGSTNKKNRKTKGGAEILRQNQETSGSIDSETGATTNTLVSASSKFGNPGIKPKVTRQSDTPDMSFLLGLVQQFWFYAKNILYPEMILSDVENEQILNLIRISVYKNFKHRGKGTIKDYKDSQKIFEKRIDMVAKWLDRSPHRWIPVPEVYFNPNNDRNGFNKTYKWYVKQEALKAAVRNDLILQKARKEWEDYGKGNGRYKQKSRLQLFEIQKKRISQIKDENLNREYHNLIHKYLQIQHLK</sequence>
<proteinExistence type="predicted"/>
<evidence type="ECO:0000313" key="3">
    <source>
        <dbReference type="Proteomes" id="UP000076715"/>
    </source>
</evidence>
<dbReference type="Proteomes" id="UP000076715">
    <property type="component" value="Unassembled WGS sequence"/>
</dbReference>
<accession>A0A163BXS2</accession>
<gene>
    <name evidence="2" type="ORF">AWE51_00095</name>
</gene>
<evidence type="ECO:0000256" key="1">
    <source>
        <dbReference type="SAM" id="MobiDB-lite"/>
    </source>
</evidence>
<name>A0A163BXS2_9FLAO</name>
<reference evidence="2 3" key="1">
    <citation type="submission" date="2016-01" db="EMBL/GenBank/DDBJ databases">
        <title>The draft genome sequence of Aquimarina sp. RZW4-3-2.</title>
        <authorList>
            <person name="Wang Y."/>
        </authorList>
    </citation>
    <scope>NUCLEOTIDE SEQUENCE [LARGE SCALE GENOMIC DNA]</scope>
    <source>
        <strain evidence="2 3">RZW4-3-2</strain>
    </source>
</reference>
<comment type="caution">
    <text evidence="2">The sequence shown here is derived from an EMBL/GenBank/DDBJ whole genome shotgun (WGS) entry which is preliminary data.</text>
</comment>
<feature type="compositionally biased region" description="Polar residues" evidence="1">
    <location>
        <begin position="226"/>
        <end position="240"/>
    </location>
</feature>